<keyword evidence="4" id="KW-1185">Reference proteome</keyword>
<protein>
    <submittedName>
        <fullName evidence="3">Tripartite tricarboxylate transporter TctB family protein</fullName>
    </submittedName>
</protein>
<feature type="domain" description="DUF1468" evidence="2">
    <location>
        <begin position="12"/>
        <end position="161"/>
    </location>
</feature>
<reference evidence="3 4" key="1">
    <citation type="submission" date="2020-03" db="EMBL/GenBank/DDBJ databases">
        <title>Propioniciclava sp. nov., isolated from Hydrophilus acuminatus.</title>
        <authorList>
            <person name="Hyun D.-W."/>
            <person name="Bae J.-W."/>
        </authorList>
    </citation>
    <scope>NUCLEOTIDE SEQUENCE [LARGE SCALE GENOMIC DNA]</scope>
    <source>
        <strain evidence="3 4">HDW11</strain>
    </source>
</reference>
<dbReference type="EMBL" id="CP049865">
    <property type="protein sequence ID" value="QIK73414.1"/>
    <property type="molecule type" value="Genomic_DNA"/>
</dbReference>
<keyword evidence="1" id="KW-0472">Membrane</keyword>
<gene>
    <name evidence="3" type="ORF">G7070_15530</name>
</gene>
<evidence type="ECO:0000259" key="2">
    <source>
        <dbReference type="Pfam" id="PF07331"/>
    </source>
</evidence>
<feature type="transmembrane region" description="Helical" evidence="1">
    <location>
        <begin position="85"/>
        <end position="106"/>
    </location>
</feature>
<feature type="transmembrane region" description="Helical" evidence="1">
    <location>
        <begin position="12"/>
        <end position="32"/>
    </location>
</feature>
<dbReference type="InterPro" id="IPR009936">
    <property type="entry name" value="DUF1468"/>
</dbReference>
<name>A0A6G7Y943_9ACTN</name>
<evidence type="ECO:0000313" key="4">
    <source>
        <dbReference type="Proteomes" id="UP000501058"/>
    </source>
</evidence>
<dbReference type="Proteomes" id="UP000501058">
    <property type="component" value="Chromosome"/>
</dbReference>
<accession>A0A6G7Y943</accession>
<feature type="transmembrane region" description="Helical" evidence="1">
    <location>
        <begin position="44"/>
        <end position="64"/>
    </location>
</feature>
<dbReference type="KEGG" id="prv:G7070_15530"/>
<proteinExistence type="predicted"/>
<evidence type="ECO:0000313" key="3">
    <source>
        <dbReference type="EMBL" id="QIK73414.1"/>
    </source>
</evidence>
<dbReference type="Pfam" id="PF07331">
    <property type="entry name" value="TctB"/>
    <property type="match status" value="1"/>
</dbReference>
<evidence type="ECO:0000256" key="1">
    <source>
        <dbReference type="SAM" id="Phobius"/>
    </source>
</evidence>
<keyword evidence="1" id="KW-1133">Transmembrane helix</keyword>
<feature type="transmembrane region" description="Helical" evidence="1">
    <location>
        <begin position="136"/>
        <end position="156"/>
    </location>
</feature>
<dbReference type="AlphaFoldDB" id="A0A6G7Y943"/>
<dbReference type="RefSeq" id="WP_166234483.1">
    <property type="nucleotide sequence ID" value="NZ_CP049865.1"/>
</dbReference>
<sequence length="161" mass="17457">METTRNRRLNFLSSIVLIALSVAITVGSIYILTASRASFIASPGLMPLMLGLALLGMSLALFVQSLRDGGVPARVAESRAWFAEIAAAPGARTTVIGLAIMALYAFVLMPFLPFWAASLIFMIGMLAFLRAARWWVILILSVGVVGLVYLIFQILFRVPLP</sequence>
<keyword evidence="1" id="KW-0812">Transmembrane</keyword>
<feature type="transmembrane region" description="Helical" evidence="1">
    <location>
        <begin position="112"/>
        <end position="129"/>
    </location>
</feature>
<organism evidence="3 4">
    <name type="scientific">Propioniciclava coleopterorum</name>
    <dbReference type="NCBI Taxonomy" id="2714937"/>
    <lineage>
        <taxon>Bacteria</taxon>
        <taxon>Bacillati</taxon>
        <taxon>Actinomycetota</taxon>
        <taxon>Actinomycetes</taxon>
        <taxon>Propionibacteriales</taxon>
        <taxon>Propionibacteriaceae</taxon>
        <taxon>Propioniciclava</taxon>
    </lineage>
</organism>